<sequence>MPIKVDCRADDGDKHQFDINFLLYHKGKLYSAADDGKVMVWGPDLKKLAEVQSNPCSVFCLAGSDSTIYSCSNEGTVKAFELDTLKEKGVIAEDKQTEFWRVSHDNDCLYTGDHVGNVRVYKNDKFYGTLCISEPVKDMVIYKNLMFTANMDIIVTDLHLASSTLQFGTKNTFPGRAPITLIGDKYIAFSTSEAMGIVVHENDDSSHFKAVTANQGAHEKVINALAGAYWKDQHILFSGGWDKIIKKWKIDNGKLILDSSCETDIVINAITAGEQGDIYVGGSDGHIIRIRAD</sequence>
<dbReference type="Proteomes" id="UP001153636">
    <property type="component" value="Chromosome 3"/>
</dbReference>
<dbReference type="EMBL" id="OV651815">
    <property type="protein sequence ID" value="CAH1108344.1"/>
    <property type="molecule type" value="Genomic_DNA"/>
</dbReference>
<name>A0A9P0CU43_9CUCU</name>
<dbReference type="PANTHER" id="PTHR22844:SF387">
    <property type="entry name" value="F3I6.5 PROTEIN"/>
    <property type="match status" value="1"/>
</dbReference>
<evidence type="ECO:0000313" key="1">
    <source>
        <dbReference type="EMBL" id="CAH1108344.1"/>
    </source>
</evidence>
<reference evidence="1" key="1">
    <citation type="submission" date="2022-01" db="EMBL/GenBank/DDBJ databases">
        <authorList>
            <person name="King R."/>
        </authorList>
    </citation>
    <scope>NUCLEOTIDE SEQUENCE</scope>
</reference>
<dbReference type="InterPro" id="IPR011047">
    <property type="entry name" value="Quinoprotein_ADH-like_sf"/>
</dbReference>
<dbReference type="Gene3D" id="2.130.10.10">
    <property type="entry name" value="YVTN repeat-like/Quinoprotein amine dehydrogenase"/>
    <property type="match status" value="2"/>
</dbReference>
<dbReference type="InterPro" id="IPR015943">
    <property type="entry name" value="WD40/YVTN_repeat-like_dom_sf"/>
</dbReference>
<dbReference type="OrthoDB" id="6262491at2759"/>
<dbReference type="InterPro" id="IPR045182">
    <property type="entry name" value="JINGUBANG-like"/>
</dbReference>
<dbReference type="InterPro" id="IPR001680">
    <property type="entry name" value="WD40_rpt"/>
</dbReference>
<protein>
    <submittedName>
        <fullName evidence="1">Uncharacterized protein</fullName>
    </submittedName>
</protein>
<dbReference type="Pfam" id="PF00400">
    <property type="entry name" value="WD40"/>
    <property type="match status" value="1"/>
</dbReference>
<evidence type="ECO:0000313" key="2">
    <source>
        <dbReference type="Proteomes" id="UP001153636"/>
    </source>
</evidence>
<dbReference type="AlphaFoldDB" id="A0A9P0CU43"/>
<dbReference type="PANTHER" id="PTHR22844">
    <property type="entry name" value="F-BOX AND WD40 DOMAIN PROTEIN"/>
    <property type="match status" value="1"/>
</dbReference>
<proteinExistence type="predicted"/>
<keyword evidence="2" id="KW-1185">Reference proteome</keyword>
<dbReference type="SUPFAM" id="SSF50998">
    <property type="entry name" value="Quinoprotein alcohol dehydrogenase-like"/>
    <property type="match status" value="1"/>
</dbReference>
<organism evidence="1 2">
    <name type="scientific">Psylliodes chrysocephalus</name>
    <dbReference type="NCBI Taxonomy" id="3402493"/>
    <lineage>
        <taxon>Eukaryota</taxon>
        <taxon>Metazoa</taxon>
        <taxon>Ecdysozoa</taxon>
        <taxon>Arthropoda</taxon>
        <taxon>Hexapoda</taxon>
        <taxon>Insecta</taxon>
        <taxon>Pterygota</taxon>
        <taxon>Neoptera</taxon>
        <taxon>Endopterygota</taxon>
        <taxon>Coleoptera</taxon>
        <taxon>Polyphaga</taxon>
        <taxon>Cucujiformia</taxon>
        <taxon>Chrysomeloidea</taxon>
        <taxon>Chrysomelidae</taxon>
        <taxon>Galerucinae</taxon>
        <taxon>Alticini</taxon>
        <taxon>Psylliodes</taxon>
    </lineage>
</organism>
<gene>
    <name evidence="1" type="ORF">PSYICH_LOCUS9059</name>
</gene>
<accession>A0A9P0CU43</accession>